<comment type="caution">
    <text evidence="4">The sequence shown here is derived from an EMBL/GenBank/DDBJ whole genome shotgun (WGS) entry which is preliminary data.</text>
</comment>
<sequence>SSESLSVAVANTITFLTAQLQGKYASSTLLKLRMVLEANLTAHYAPSWLPKDPIRGSGRRCMTLSPACLPPRPIWTACTAANVQWFDWIALLGNSEFDLFVDPGCVAVRCQDKIITVWSDEPAVPAPGAPMAHGSLRSQMAPRKTFAQQVLEEDKEEEEKIFTLLADEISAPTWMTPIVTQFPISGRSTSPMSSISEQSRCSSRSSNSSSSGFSFSSADTASSRTSAASGKNGEVKQSRRERARQARVFVDTTKTEVTPYDGGKTTVLTGGVMLGGSQ</sequence>
<keyword evidence="5" id="KW-1185">Reference proteome</keyword>
<dbReference type="PANTHER" id="PTHR22978:SF22">
    <property type="entry name" value="BTG FAMILY PROTEIN"/>
    <property type="match status" value="1"/>
</dbReference>
<accession>A0A9P6CNW4</accession>
<dbReference type="OrthoDB" id="19928at2759"/>
<protein>
    <recommendedName>
        <fullName evidence="3">Anti-proliferative protein domain-containing protein</fullName>
    </recommendedName>
</protein>
<dbReference type="InterPro" id="IPR036054">
    <property type="entry name" value="BTG-like_sf"/>
</dbReference>
<proteinExistence type="inferred from homology"/>
<feature type="region of interest" description="Disordered" evidence="2">
    <location>
        <begin position="183"/>
        <end position="264"/>
    </location>
</feature>
<feature type="compositionally biased region" description="Basic and acidic residues" evidence="2">
    <location>
        <begin position="233"/>
        <end position="244"/>
    </location>
</feature>
<dbReference type="PANTHER" id="PTHR22978">
    <property type="entry name" value="B-CELL TRANSLOCATION GENE"/>
    <property type="match status" value="1"/>
</dbReference>
<name>A0A9P6CNW4_9AGAR</name>
<feature type="non-terminal residue" evidence="4">
    <location>
        <position position="278"/>
    </location>
</feature>
<dbReference type="EMBL" id="MU155453">
    <property type="protein sequence ID" value="KAF9473302.1"/>
    <property type="molecule type" value="Genomic_DNA"/>
</dbReference>
<dbReference type="Gene3D" id="3.90.640.90">
    <property type="entry name" value="Anti-proliferative protein, N-terminal domain"/>
    <property type="match status" value="1"/>
</dbReference>
<feature type="compositionally biased region" description="Polar residues" evidence="2">
    <location>
        <begin position="183"/>
        <end position="192"/>
    </location>
</feature>
<dbReference type="Pfam" id="PF07742">
    <property type="entry name" value="BTG"/>
    <property type="match status" value="1"/>
</dbReference>
<dbReference type="GO" id="GO:0005634">
    <property type="term" value="C:nucleus"/>
    <property type="evidence" value="ECO:0007669"/>
    <property type="project" value="TreeGrafter"/>
</dbReference>
<reference evidence="4" key="1">
    <citation type="submission" date="2020-11" db="EMBL/GenBank/DDBJ databases">
        <authorList>
            <consortium name="DOE Joint Genome Institute"/>
            <person name="Ahrendt S."/>
            <person name="Riley R."/>
            <person name="Andreopoulos W."/>
            <person name="Labutti K."/>
            <person name="Pangilinan J."/>
            <person name="Ruiz-Duenas F.J."/>
            <person name="Barrasa J.M."/>
            <person name="Sanchez-Garcia M."/>
            <person name="Camarero S."/>
            <person name="Miyauchi S."/>
            <person name="Serrano A."/>
            <person name="Linde D."/>
            <person name="Babiker R."/>
            <person name="Drula E."/>
            <person name="Ayuso-Fernandez I."/>
            <person name="Pacheco R."/>
            <person name="Padilla G."/>
            <person name="Ferreira P."/>
            <person name="Barriuso J."/>
            <person name="Kellner H."/>
            <person name="Castanera R."/>
            <person name="Alfaro M."/>
            <person name="Ramirez L."/>
            <person name="Pisabarro A.G."/>
            <person name="Kuo A."/>
            <person name="Tritt A."/>
            <person name="Lipzen A."/>
            <person name="He G."/>
            <person name="Yan M."/>
            <person name="Ng V."/>
            <person name="Cullen D."/>
            <person name="Martin F."/>
            <person name="Rosso M.-N."/>
            <person name="Henrissat B."/>
            <person name="Hibbett D."/>
            <person name="Martinez A.T."/>
            <person name="Grigoriev I.V."/>
        </authorList>
    </citation>
    <scope>NUCLEOTIDE SEQUENCE</scope>
    <source>
        <strain evidence="4">CIRM-BRFM 674</strain>
    </source>
</reference>
<dbReference type="SUPFAM" id="SSF160696">
    <property type="entry name" value="BTG domain-like"/>
    <property type="match status" value="1"/>
</dbReference>
<feature type="non-terminal residue" evidence="4">
    <location>
        <position position="1"/>
    </location>
</feature>
<dbReference type="Proteomes" id="UP000807469">
    <property type="component" value="Unassembled WGS sequence"/>
</dbReference>
<organism evidence="4 5">
    <name type="scientific">Pholiota conissans</name>
    <dbReference type="NCBI Taxonomy" id="109636"/>
    <lineage>
        <taxon>Eukaryota</taxon>
        <taxon>Fungi</taxon>
        <taxon>Dikarya</taxon>
        <taxon>Basidiomycota</taxon>
        <taxon>Agaricomycotina</taxon>
        <taxon>Agaricomycetes</taxon>
        <taxon>Agaricomycetidae</taxon>
        <taxon>Agaricales</taxon>
        <taxon>Agaricineae</taxon>
        <taxon>Strophariaceae</taxon>
        <taxon>Pholiota</taxon>
    </lineage>
</organism>
<feature type="compositionally biased region" description="Low complexity" evidence="2">
    <location>
        <begin position="193"/>
        <end position="229"/>
    </location>
</feature>
<feature type="domain" description="Anti-proliferative protein" evidence="3">
    <location>
        <begin position="9"/>
        <end position="113"/>
    </location>
</feature>
<evidence type="ECO:0000313" key="4">
    <source>
        <dbReference type="EMBL" id="KAF9473302.1"/>
    </source>
</evidence>
<dbReference type="InterPro" id="IPR002087">
    <property type="entry name" value="Anti_prolifrtn"/>
</dbReference>
<dbReference type="GO" id="GO:0005737">
    <property type="term" value="C:cytoplasm"/>
    <property type="evidence" value="ECO:0007669"/>
    <property type="project" value="TreeGrafter"/>
</dbReference>
<dbReference type="InterPro" id="IPR033332">
    <property type="entry name" value="BTG"/>
</dbReference>
<evidence type="ECO:0000256" key="1">
    <source>
        <dbReference type="ARBA" id="ARBA00007989"/>
    </source>
</evidence>
<comment type="similarity">
    <text evidence="1">Belongs to the BTG family.</text>
</comment>
<gene>
    <name evidence="4" type="ORF">BDN70DRAFT_774519</name>
</gene>
<evidence type="ECO:0000259" key="3">
    <source>
        <dbReference type="Pfam" id="PF07742"/>
    </source>
</evidence>
<evidence type="ECO:0000313" key="5">
    <source>
        <dbReference type="Proteomes" id="UP000807469"/>
    </source>
</evidence>
<evidence type="ECO:0000256" key="2">
    <source>
        <dbReference type="SAM" id="MobiDB-lite"/>
    </source>
</evidence>
<dbReference type="AlphaFoldDB" id="A0A9P6CNW4"/>